<name>A0A8X6RCS8_TRICX</name>
<organism evidence="1 2">
    <name type="scientific">Trichonephila clavipes</name>
    <name type="common">Golden silk orbweaver</name>
    <name type="synonym">Nephila clavipes</name>
    <dbReference type="NCBI Taxonomy" id="2585209"/>
    <lineage>
        <taxon>Eukaryota</taxon>
        <taxon>Metazoa</taxon>
        <taxon>Ecdysozoa</taxon>
        <taxon>Arthropoda</taxon>
        <taxon>Chelicerata</taxon>
        <taxon>Arachnida</taxon>
        <taxon>Araneae</taxon>
        <taxon>Araneomorphae</taxon>
        <taxon>Entelegynae</taxon>
        <taxon>Araneoidea</taxon>
        <taxon>Nephilidae</taxon>
        <taxon>Trichonephila</taxon>
    </lineage>
</organism>
<accession>A0A8X6RCS8</accession>
<evidence type="ECO:0000313" key="1">
    <source>
        <dbReference type="EMBL" id="GFX92270.1"/>
    </source>
</evidence>
<sequence length="143" mass="15929">MGHVRQYCAKTIIVKARRSSSNGGQIRTNGQEGSTVYLVGLERNNLLSVASAWLNTKFRYLLSTIGPIESYRVTINGQNWPTEHLLCSIRTTPGPFLNGLPGAIFQQNNARPHTERVAEDFLCPFKILPWPARSPDLSPVEHA</sequence>
<reference evidence="1" key="1">
    <citation type="submission" date="2020-08" db="EMBL/GenBank/DDBJ databases">
        <title>Multicomponent nature underlies the extraordinary mechanical properties of spider dragline silk.</title>
        <authorList>
            <person name="Kono N."/>
            <person name="Nakamura H."/>
            <person name="Mori M."/>
            <person name="Yoshida Y."/>
            <person name="Ohtoshi R."/>
            <person name="Malay A.D."/>
            <person name="Moran D.A.P."/>
            <person name="Tomita M."/>
            <person name="Numata K."/>
            <person name="Arakawa K."/>
        </authorList>
    </citation>
    <scope>NUCLEOTIDE SEQUENCE</scope>
</reference>
<dbReference type="EMBL" id="BMAU01021144">
    <property type="protein sequence ID" value="GFX92270.1"/>
    <property type="molecule type" value="Genomic_DNA"/>
</dbReference>
<dbReference type="InterPro" id="IPR036397">
    <property type="entry name" value="RNaseH_sf"/>
</dbReference>
<dbReference type="GO" id="GO:0003676">
    <property type="term" value="F:nucleic acid binding"/>
    <property type="evidence" value="ECO:0007669"/>
    <property type="project" value="InterPro"/>
</dbReference>
<keyword evidence="2" id="KW-1185">Reference proteome</keyword>
<dbReference type="AlphaFoldDB" id="A0A8X6RCS8"/>
<evidence type="ECO:0000313" key="2">
    <source>
        <dbReference type="Proteomes" id="UP000887159"/>
    </source>
</evidence>
<dbReference type="Gene3D" id="3.30.420.10">
    <property type="entry name" value="Ribonuclease H-like superfamily/Ribonuclease H"/>
    <property type="match status" value="1"/>
</dbReference>
<dbReference type="Proteomes" id="UP000887159">
    <property type="component" value="Unassembled WGS sequence"/>
</dbReference>
<gene>
    <name evidence="1" type="primary">AVEN_180144_1</name>
    <name evidence="1" type="ORF">TNCV_1111971</name>
</gene>
<proteinExistence type="predicted"/>
<protein>
    <submittedName>
        <fullName evidence="1">DDE_3 domain-containing protein</fullName>
    </submittedName>
</protein>
<comment type="caution">
    <text evidence="1">The sequence shown here is derived from an EMBL/GenBank/DDBJ whole genome shotgun (WGS) entry which is preliminary data.</text>
</comment>